<dbReference type="GO" id="GO:0016747">
    <property type="term" value="F:acyltransferase activity, transferring groups other than amino-acyl groups"/>
    <property type="evidence" value="ECO:0007669"/>
    <property type="project" value="InterPro"/>
</dbReference>
<keyword evidence="1" id="KW-0472">Membrane</keyword>
<evidence type="ECO:0000259" key="2">
    <source>
        <dbReference type="Pfam" id="PF01757"/>
    </source>
</evidence>
<name>A0A975FPI7_9MICO</name>
<dbReference type="KEGG" id="aarc:G127AT_05930"/>
<dbReference type="AlphaFoldDB" id="A0A975FPI7"/>
<feature type="transmembrane region" description="Helical" evidence="1">
    <location>
        <begin position="331"/>
        <end position="351"/>
    </location>
</feature>
<reference evidence="3" key="1">
    <citation type="submission" date="2021-03" db="EMBL/GenBank/DDBJ databases">
        <title>Agromyces archimandritus sp. nov., isolated from the cockroach Archimandrita tessellata.</title>
        <authorList>
            <person name="Guzman J."/>
            <person name="Ortuzar M."/>
            <person name="Poehlein A."/>
            <person name="Daniel R."/>
            <person name="Trujillo M."/>
            <person name="Vilcinskas A."/>
        </authorList>
    </citation>
    <scope>NUCLEOTIDE SEQUENCE</scope>
    <source>
        <strain evidence="3">G127AT</strain>
    </source>
</reference>
<feature type="transmembrane region" description="Helical" evidence="1">
    <location>
        <begin position="159"/>
        <end position="177"/>
    </location>
</feature>
<feature type="transmembrane region" description="Helical" evidence="1">
    <location>
        <begin position="208"/>
        <end position="225"/>
    </location>
</feature>
<evidence type="ECO:0000256" key="1">
    <source>
        <dbReference type="SAM" id="Phobius"/>
    </source>
</evidence>
<gene>
    <name evidence="3" type="ORF">G127AT_05930</name>
</gene>
<feature type="transmembrane region" description="Helical" evidence="1">
    <location>
        <begin position="237"/>
        <end position="258"/>
    </location>
</feature>
<dbReference type="EMBL" id="CP071696">
    <property type="protein sequence ID" value="QTX05741.1"/>
    <property type="molecule type" value="Genomic_DNA"/>
</dbReference>
<dbReference type="RefSeq" id="WP_210901014.1">
    <property type="nucleotide sequence ID" value="NZ_CP071696.1"/>
</dbReference>
<dbReference type="Proteomes" id="UP000671914">
    <property type="component" value="Chromosome"/>
</dbReference>
<feature type="transmembrane region" description="Helical" evidence="1">
    <location>
        <begin position="20"/>
        <end position="41"/>
    </location>
</feature>
<protein>
    <submittedName>
        <fullName evidence="3">Acyltransferase</fullName>
    </submittedName>
</protein>
<proteinExistence type="predicted"/>
<keyword evidence="1" id="KW-1133">Transmembrane helix</keyword>
<organism evidence="3 4">
    <name type="scientific">Agromyces archimandritae</name>
    <dbReference type="NCBI Taxonomy" id="2781962"/>
    <lineage>
        <taxon>Bacteria</taxon>
        <taxon>Bacillati</taxon>
        <taxon>Actinomycetota</taxon>
        <taxon>Actinomycetes</taxon>
        <taxon>Micrococcales</taxon>
        <taxon>Microbacteriaceae</taxon>
        <taxon>Agromyces</taxon>
    </lineage>
</organism>
<dbReference type="InterPro" id="IPR050879">
    <property type="entry name" value="Acyltransferase_3"/>
</dbReference>
<feature type="domain" description="Acyltransferase 3" evidence="2">
    <location>
        <begin position="11"/>
        <end position="347"/>
    </location>
</feature>
<dbReference type="GO" id="GO:0000271">
    <property type="term" value="P:polysaccharide biosynthetic process"/>
    <property type="evidence" value="ECO:0007669"/>
    <property type="project" value="TreeGrafter"/>
</dbReference>
<sequence>MGKTVESSRLASLDGLRGLAAVVVLVHHTLLLVPGLAAPYFGQPTPPGLASILVHTPLHLAWAGTEAVFLFFVLSGLVLARSAGSAGFSWAGYFPSRIVRLYLPVAAGVLFALAVILLLPRTGPTESAWLASRPDGYTPGGIVKDLILIGGSSDTVSPLWSLQWEVLFSLLLPVYLYASRRMPVALQFAICIAASVAGNIVGNTSLKYLPMFGLGVALAAVWDRIPALVARIPHRIAPLVWTLFTLACLVVAGSWWYLVPVLGLGRASAVTLGPVLLAIVGLVIAAVHAPGIRTLLSSRLFRRLGAISFSLYLVHEPLVIAVGHMLPHPEFALLLTVPVSLAVAWAFQRLIELPAHRLARRVRRDAARREQPAPAEVR</sequence>
<dbReference type="InterPro" id="IPR002656">
    <property type="entry name" value="Acyl_transf_3_dom"/>
</dbReference>
<evidence type="ECO:0000313" key="4">
    <source>
        <dbReference type="Proteomes" id="UP000671914"/>
    </source>
</evidence>
<dbReference type="PANTHER" id="PTHR23028:SF53">
    <property type="entry name" value="ACYL_TRANSF_3 DOMAIN-CONTAINING PROTEIN"/>
    <property type="match status" value="1"/>
</dbReference>
<keyword evidence="3" id="KW-0808">Transferase</keyword>
<dbReference type="Pfam" id="PF01757">
    <property type="entry name" value="Acyl_transf_3"/>
    <property type="match status" value="1"/>
</dbReference>
<dbReference type="PANTHER" id="PTHR23028">
    <property type="entry name" value="ACETYLTRANSFERASE"/>
    <property type="match status" value="1"/>
</dbReference>
<feature type="transmembrane region" description="Helical" evidence="1">
    <location>
        <begin position="270"/>
        <end position="292"/>
    </location>
</feature>
<evidence type="ECO:0000313" key="3">
    <source>
        <dbReference type="EMBL" id="QTX05741.1"/>
    </source>
</evidence>
<feature type="transmembrane region" description="Helical" evidence="1">
    <location>
        <begin position="61"/>
        <end position="80"/>
    </location>
</feature>
<feature type="transmembrane region" description="Helical" evidence="1">
    <location>
        <begin position="304"/>
        <end position="325"/>
    </location>
</feature>
<accession>A0A975FPI7</accession>
<keyword evidence="3" id="KW-0012">Acyltransferase</keyword>
<keyword evidence="1" id="KW-0812">Transmembrane</keyword>
<dbReference type="GO" id="GO:0016020">
    <property type="term" value="C:membrane"/>
    <property type="evidence" value="ECO:0007669"/>
    <property type="project" value="TreeGrafter"/>
</dbReference>
<feature type="transmembrane region" description="Helical" evidence="1">
    <location>
        <begin position="184"/>
        <end position="202"/>
    </location>
</feature>
<keyword evidence="4" id="KW-1185">Reference proteome</keyword>
<feature type="transmembrane region" description="Helical" evidence="1">
    <location>
        <begin position="101"/>
        <end position="119"/>
    </location>
</feature>